<evidence type="ECO:0000256" key="1">
    <source>
        <dbReference type="ARBA" id="ARBA00004752"/>
    </source>
</evidence>
<feature type="region of interest" description="Disordered" evidence="15">
    <location>
        <begin position="1"/>
        <end position="81"/>
    </location>
</feature>
<dbReference type="PANTHER" id="PTHR32282:SF33">
    <property type="entry name" value="PEPTIDOGLYCAN GLYCOSYLTRANSFERASE"/>
    <property type="match status" value="1"/>
</dbReference>
<keyword evidence="16" id="KW-0472">Membrane</keyword>
<dbReference type="EC" id="2.4.1.-" evidence="19"/>
<evidence type="ECO:0000313" key="19">
    <source>
        <dbReference type="EMBL" id="MBB5539326.1"/>
    </source>
</evidence>
<keyword evidence="16" id="KW-1133">Transmembrane helix</keyword>
<dbReference type="GO" id="GO:0009002">
    <property type="term" value="F:serine-type D-Ala-D-Ala carboxypeptidase activity"/>
    <property type="evidence" value="ECO:0007669"/>
    <property type="project" value="UniProtKB-EC"/>
</dbReference>
<protein>
    <submittedName>
        <fullName evidence="19">Penicillin-binding protein 1A</fullName>
        <ecNumber evidence="19">2.4.1.-</ecNumber>
        <ecNumber evidence="19">3.4.-.-</ecNumber>
    </submittedName>
</protein>
<evidence type="ECO:0000259" key="17">
    <source>
        <dbReference type="Pfam" id="PF00905"/>
    </source>
</evidence>
<evidence type="ECO:0000256" key="13">
    <source>
        <dbReference type="ARBA" id="ARBA00034000"/>
    </source>
</evidence>
<dbReference type="InterPro" id="IPR036950">
    <property type="entry name" value="PBP_transglycosylase"/>
</dbReference>
<dbReference type="InterPro" id="IPR012338">
    <property type="entry name" value="Beta-lactam/transpept-like"/>
</dbReference>
<dbReference type="GO" id="GO:0071555">
    <property type="term" value="P:cell wall organization"/>
    <property type="evidence" value="ECO:0007669"/>
    <property type="project" value="UniProtKB-KW"/>
</dbReference>
<dbReference type="InterPro" id="IPR001264">
    <property type="entry name" value="Glyco_trans_51"/>
</dbReference>
<dbReference type="Pfam" id="PF00912">
    <property type="entry name" value="Transgly"/>
    <property type="match status" value="1"/>
</dbReference>
<keyword evidence="20" id="KW-1185">Reference proteome</keyword>
<dbReference type="Pfam" id="PF00905">
    <property type="entry name" value="Transpeptidase"/>
    <property type="match status" value="1"/>
</dbReference>
<name>A0A7W8UH87_9HYPH</name>
<comment type="caution">
    <text evidence="19">The sequence shown here is derived from an EMBL/GenBank/DDBJ whole genome shotgun (WGS) entry which is preliminary data.</text>
</comment>
<evidence type="ECO:0000256" key="2">
    <source>
        <dbReference type="ARBA" id="ARBA00007090"/>
    </source>
</evidence>
<proteinExistence type="inferred from homology"/>
<keyword evidence="12" id="KW-0961">Cell wall biogenesis/degradation</keyword>
<dbReference type="GO" id="GO:0008955">
    <property type="term" value="F:peptidoglycan glycosyltransferase activity"/>
    <property type="evidence" value="ECO:0007669"/>
    <property type="project" value="UniProtKB-EC"/>
</dbReference>
<evidence type="ECO:0000256" key="9">
    <source>
        <dbReference type="ARBA" id="ARBA00022960"/>
    </source>
</evidence>
<dbReference type="GO" id="GO:0009252">
    <property type="term" value="P:peptidoglycan biosynthetic process"/>
    <property type="evidence" value="ECO:0007669"/>
    <property type="project" value="UniProtKB-UniPathway"/>
</dbReference>
<evidence type="ECO:0000256" key="4">
    <source>
        <dbReference type="ARBA" id="ARBA00022645"/>
    </source>
</evidence>
<dbReference type="FunFam" id="1.10.3810.10:FF:000001">
    <property type="entry name" value="Penicillin-binding protein 1A"/>
    <property type="match status" value="1"/>
</dbReference>
<keyword evidence="16" id="KW-0812">Transmembrane</keyword>
<evidence type="ECO:0000256" key="6">
    <source>
        <dbReference type="ARBA" id="ARBA00022676"/>
    </source>
</evidence>
<dbReference type="SUPFAM" id="SSF53955">
    <property type="entry name" value="Lysozyme-like"/>
    <property type="match status" value="1"/>
</dbReference>
<feature type="region of interest" description="Disordered" evidence="15">
    <location>
        <begin position="703"/>
        <end position="725"/>
    </location>
</feature>
<comment type="catalytic activity">
    <reaction evidence="14">
        <text>[GlcNAc-(1-&gt;4)-Mur2Ac(oyl-L-Ala-gamma-D-Glu-L-Lys-D-Ala-D-Ala)](n)-di-trans,octa-cis-undecaprenyl diphosphate + beta-D-GlcNAc-(1-&gt;4)-Mur2Ac(oyl-L-Ala-gamma-D-Glu-L-Lys-D-Ala-D-Ala)-di-trans,octa-cis-undecaprenyl diphosphate = [GlcNAc-(1-&gt;4)-Mur2Ac(oyl-L-Ala-gamma-D-Glu-L-Lys-D-Ala-D-Ala)](n+1)-di-trans,octa-cis-undecaprenyl diphosphate + di-trans,octa-cis-undecaprenyl diphosphate + H(+)</text>
        <dbReference type="Rhea" id="RHEA:23708"/>
        <dbReference type="Rhea" id="RHEA-COMP:9602"/>
        <dbReference type="Rhea" id="RHEA-COMP:9603"/>
        <dbReference type="ChEBI" id="CHEBI:15378"/>
        <dbReference type="ChEBI" id="CHEBI:58405"/>
        <dbReference type="ChEBI" id="CHEBI:60033"/>
        <dbReference type="ChEBI" id="CHEBI:78435"/>
        <dbReference type="EC" id="2.4.99.28"/>
    </reaction>
</comment>
<keyword evidence="4" id="KW-0121">Carboxypeptidase</keyword>
<dbReference type="GO" id="GO:0008360">
    <property type="term" value="P:regulation of cell shape"/>
    <property type="evidence" value="ECO:0007669"/>
    <property type="project" value="UniProtKB-KW"/>
</dbReference>
<keyword evidence="10" id="KW-0573">Peptidoglycan synthesis</keyword>
<sequence length="761" mass="80744">MAGLASRNAHLEQPYPGMAGNRKSPQRIEPSFEGGRGRDDGELRVDAADRVGGGGRKSGSSKSAAKTNRSKRGSGRGGSRGGGGLTGLIRSMVYWCVVLGIWGAIGVGGLVLYYGSRMPSATSWAIPDRPPNVKILAVSGDIIANRGATGGEALSLENMSPYIPQAVIAIEDRRFYSHFGVDPLGLARAMLTNITTGRMVQGGSTLTQQLAKNLFLSPERTLERKVQEVLLAVWLEQKYTKDQILAMYLNRVFFGSNAYGVEAASRRYFNKSARDVNLGEAALLAGLLKAPSRLSPARDPKAAEERAQLVLGAMRQEGFITDAEIKTAMSQPPTKAKSFWSGAQYYVADMVMDQLPGMVGEISQDLVVDTTLDLDLEKKAEETLAASLDESGEKLNVSQAALVSIDGTGAIRALVGGRDYADSQFDRAVKAKRQPGSAFKPFVYAAAMEIGRTPMSIRNDAPVRIGNWTPENYDEKYRGEVSLATALANSLNTIAAQLVMEVGPQNVIKLAHRLGIESEMQANASIALGTSEVSLVELTSAYAPFMNGGFKATPHVIKRVSTADGTVLYENTYDNPPRVLDPAVVSEMNQMMVGVIEHGTGKSAKLKGWQAAGKSGTTQSFRDALFVGFTSNLTTGVWFGNDDGKSMKKVTGGGLPAKAWHDYMTAAHEGLPPSPVFGTTGVQPTFEDNQAAPETVGDVISGTFGNGGAEEFPQAPVGNGQAAAQQDLAQPANSGLVPPADVGETTGATRRTTLLDILTGG</sequence>
<evidence type="ECO:0000259" key="18">
    <source>
        <dbReference type="Pfam" id="PF00912"/>
    </source>
</evidence>
<dbReference type="AlphaFoldDB" id="A0A7W8UH87"/>
<organism evidence="19 20">
    <name type="scientific">Rhizobium giardinii</name>
    <dbReference type="NCBI Taxonomy" id="56731"/>
    <lineage>
        <taxon>Bacteria</taxon>
        <taxon>Pseudomonadati</taxon>
        <taxon>Pseudomonadota</taxon>
        <taxon>Alphaproteobacteria</taxon>
        <taxon>Hyphomicrobiales</taxon>
        <taxon>Rhizobiaceae</taxon>
        <taxon>Rhizobium/Agrobacterium group</taxon>
        <taxon>Rhizobium</taxon>
    </lineage>
</organism>
<reference evidence="19 20" key="1">
    <citation type="submission" date="2020-08" db="EMBL/GenBank/DDBJ databases">
        <title>Genomic Encyclopedia of Type Strains, Phase IV (KMG-V): Genome sequencing to study the core and pangenomes of soil and plant-associated prokaryotes.</title>
        <authorList>
            <person name="Whitman W."/>
        </authorList>
    </citation>
    <scope>NUCLEOTIDE SEQUENCE [LARGE SCALE GENOMIC DNA]</scope>
    <source>
        <strain evidence="19 20">SEMIA 4084</strain>
    </source>
</reference>
<gene>
    <name evidence="19" type="ORF">GGD55_006073</name>
</gene>
<evidence type="ECO:0000256" key="16">
    <source>
        <dbReference type="SAM" id="Phobius"/>
    </source>
</evidence>
<keyword evidence="9" id="KW-0133">Cell shape</keyword>
<accession>A0A7W8UH87</accession>
<comment type="pathway">
    <text evidence="1">Cell wall biogenesis; peptidoglycan biosynthesis.</text>
</comment>
<comment type="similarity">
    <text evidence="2">In the C-terminal section; belongs to the transpeptidase family.</text>
</comment>
<evidence type="ECO:0000256" key="14">
    <source>
        <dbReference type="ARBA" id="ARBA00049902"/>
    </source>
</evidence>
<feature type="transmembrane region" description="Helical" evidence="16">
    <location>
        <begin position="92"/>
        <end position="114"/>
    </location>
</feature>
<dbReference type="GO" id="GO:0030288">
    <property type="term" value="C:outer membrane-bounded periplasmic space"/>
    <property type="evidence" value="ECO:0007669"/>
    <property type="project" value="TreeGrafter"/>
</dbReference>
<dbReference type="EMBL" id="JACHBK010000019">
    <property type="protein sequence ID" value="MBB5539326.1"/>
    <property type="molecule type" value="Genomic_DNA"/>
</dbReference>
<feature type="domain" description="Glycosyl transferase family 51" evidence="18">
    <location>
        <begin position="149"/>
        <end position="314"/>
    </location>
</feature>
<keyword evidence="5" id="KW-0645">Protease</keyword>
<evidence type="ECO:0000256" key="15">
    <source>
        <dbReference type="SAM" id="MobiDB-lite"/>
    </source>
</evidence>
<feature type="domain" description="Penicillin-binding protein transpeptidase" evidence="17">
    <location>
        <begin position="407"/>
        <end position="630"/>
    </location>
</feature>
<dbReference type="InterPro" id="IPR050396">
    <property type="entry name" value="Glycosyltr_51/Transpeptidase"/>
</dbReference>
<comment type="similarity">
    <text evidence="3">In the N-terminal section; belongs to the glycosyltransferase 51 family.</text>
</comment>
<dbReference type="PANTHER" id="PTHR32282">
    <property type="entry name" value="BINDING PROTEIN TRANSPEPTIDASE, PUTATIVE-RELATED"/>
    <property type="match status" value="1"/>
</dbReference>
<evidence type="ECO:0000256" key="8">
    <source>
        <dbReference type="ARBA" id="ARBA00022801"/>
    </source>
</evidence>
<comment type="catalytic activity">
    <reaction evidence="13">
        <text>Preferential cleavage: (Ac)2-L-Lys-D-Ala-|-D-Ala. Also transpeptidation of peptidyl-alanyl moieties that are N-acyl substituents of D-alanine.</text>
        <dbReference type="EC" id="3.4.16.4"/>
    </reaction>
</comment>
<keyword evidence="8 19" id="KW-0378">Hydrolase</keyword>
<dbReference type="EC" id="3.4.-.-" evidence="19"/>
<evidence type="ECO:0000256" key="5">
    <source>
        <dbReference type="ARBA" id="ARBA00022670"/>
    </source>
</evidence>
<evidence type="ECO:0000256" key="11">
    <source>
        <dbReference type="ARBA" id="ARBA00023268"/>
    </source>
</evidence>
<dbReference type="Proteomes" id="UP000585507">
    <property type="component" value="Unassembled WGS sequence"/>
</dbReference>
<dbReference type="InterPro" id="IPR023346">
    <property type="entry name" value="Lysozyme-like_dom_sf"/>
</dbReference>
<evidence type="ECO:0000256" key="3">
    <source>
        <dbReference type="ARBA" id="ARBA00007739"/>
    </source>
</evidence>
<evidence type="ECO:0000256" key="12">
    <source>
        <dbReference type="ARBA" id="ARBA00023316"/>
    </source>
</evidence>
<keyword evidence="6 19" id="KW-0328">Glycosyltransferase</keyword>
<evidence type="ECO:0000313" key="20">
    <source>
        <dbReference type="Proteomes" id="UP000585507"/>
    </source>
</evidence>
<dbReference type="Gene3D" id="1.10.3810.10">
    <property type="entry name" value="Biosynthetic peptidoglycan transglycosylase-like"/>
    <property type="match status" value="1"/>
</dbReference>
<dbReference type="NCBIfam" id="TIGR02074">
    <property type="entry name" value="PBP_1a_fam"/>
    <property type="match status" value="1"/>
</dbReference>
<dbReference type="UniPathway" id="UPA00219"/>
<dbReference type="Gene3D" id="3.40.710.10">
    <property type="entry name" value="DD-peptidase/beta-lactamase superfamily"/>
    <property type="match status" value="1"/>
</dbReference>
<dbReference type="GO" id="GO:0006508">
    <property type="term" value="P:proteolysis"/>
    <property type="evidence" value="ECO:0007669"/>
    <property type="project" value="UniProtKB-KW"/>
</dbReference>
<keyword evidence="11" id="KW-0511">Multifunctional enzyme</keyword>
<feature type="compositionally biased region" description="Basic and acidic residues" evidence="15">
    <location>
        <begin position="35"/>
        <end position="49"/>
    </location>
</feature>
<evidence type="ECO:0000256" key="10">
    <source>
        <dbReference type="ARBA" id="ARBA00022984"/>
    </source>
</evidence>
<dbReference type="GO" id="GO:0008658">
    <property type="term" value="F:penicillin binding"/>
    <property type="evidence" value="ECO:0007669"/>
    <property type="project" value="InterPro"/>
</dbReference>
<evidence type="ECO:0000256" key="7">
    <source>
        <dbReference type="ARBA" id="ARBA00022679"/>
    </source>
</evidence>
<dbReference type="SUPFAM" id="SSF56601">
    <property type="entry name" value="beta-lactamase/transpeptidase-like"/>
    <property type="match status" value="1"/>
</dbReference>
<keyword evidence="7 19" id="KW-0808">Transferase</keyword>
<dbReference type="InterPro" id="IPR001460">
    <property type="entry name" value="PCN-bd_Tpept"/>
</dbReference>